<evidence type="ECO:0000313" key="1">
    <source>
        <dbReference type="EMBL" id="TQV78757.1"/>
    </source>
</evidence>
<protein>
    <submittedName>
        <fullName evidence="1">Uncharacterized protein</fullName>
    </submittedName>
</protein>
<dbReference type="AlphaFoldDB" id="A0A545TNF6"/>
<comment type="caution">
    <text evidence="1">The sequence shown here is derived from an EMBL/GenBank/DDBJ whole genome shotgun (WGS) entry which is preliminary data.</text>
</comment>
<gene>
    <name evidence="1" type="ORF">FKG94_12100</name>
</gene>
<dbReference type="Proteomes" id="UP000319732">
    <property type="component" value="Unassembled WGS sequence"/>
</dbReference>
<dbReference type="EMBL" id="VHSG01000012">
    <property type="protein sequence ID" value="TQV78757.1"/>
    <property type="molecule type" value="Genomic_DNA"/>
</dbReference>
<sequence>MRSLAILFLVLPLLGCNGSDDDDNDNGVKALRIDASGVTEPVDLIERLSGRLFEIDENGEHLVSLDRNQDFFDLAILYNAQGSGCRLTASDRQRAEEWRLQCDFDITCLPNAEPVCAKQALPDNDLFTFRYRSFENSCRAYEASAMVAFSGTGCGDLNNTTVPDLHEPVFVAALADIEVDTEPHTVVSASIDGDIARLVFEVRGGCGEHDFDLVIDDDFTSGGTVRTSSLSVYGEDNDGCTDLIDVPKRFDLTPVKEIYKRQFPNAVGNQTVVIRNIGNYRFRLD</sequence>
<reference evidence="1 2" key="1">
    <citation type="submission" date="2019-06" db="EMBL/GenBank/DDBJ databases">
        <title>Whole genome sequence for Cellvibrionaceae sp. R142.</title>
        <authorList>
            <person name="Wang G."/>
        </authorList>
    </citation>
    <scope>NUCLEOTIDE SEQUENCE [LARGE SCALE GENOMIC DNA]</scope>
    <source>
        <strain evidence="1 2">R142</strain>
    </source>
</reference>
<name>A0A545TNF6_9GAMM</name>
<proteinExistence type="predicted"/>
<dbReference type="RefSeq" id="WP_142904592.1">
    <property type="nucleotide sequence ID" value="NZ_ML660093.1"/>
</dbReference>
<organism evidence="1 2">
    <name type="scientific">Exilibacterium tricleocarpae</name>
    <dbReference type="NCBI Taxonomy" id="2591008"/>
    <lineage>
        <taxon>Bacteria</taxon>
        <taxon>Pseudomonadati</taxon>
        <taxon>Pseudomonadota</taxon>
        <taxon>Gammaproteobacteria</taxon>
        <taxon>Cellvibrionales</taxon>
        <taxon>Cellvibrionaceae</taxon>
        <taxon>Exilibacterium</taxon>
    </lineage>
</organism>
<evidence type="ECO:0000313" key="2">
    <source>
        <dbReference type="Proteomes" id="UP000319732"/>
    </source>
</evidence>
<keyword evidence="2" id="KW-1185">Reference proteome</keyword>
<accession>A0A545TNF6</accession>
<dbReference type="OrthoDB" id="6377194at2"/>